<dbReference type="NCBIfam" id="TIGR00678">
    <property type="entry name" value="holB"/>
    <property type="match status" value="1"/>
</dbReference>
<dbReference type="OrthoDB" id="9810148at2"/>
<dbReference type="FunFam" id="3.40.50.300:FF:001255">
    <property type="entry name" value="DNA polymerase III subunit delta"/>
    <property type="match status" value="1"/>
</dbReference>
<dbReference type="Pfam" id="PF13177">
    <property type="entry name" value="DNA_pol3_delta2"/>
    <property type="match status" value="1"/>
</dbReference>
<dbReference type="NCBIfam" id="NF005972">
    <property type="entry name" value="PRK08058.1"/>
    <property type="match status" value="1"/>
</dbReference>
<keyword evidence="1" id="KW-0808">Transferase</keyword>
<dbReference type="InterPro" id="IPR050238">
    <property type="entry name" value="DNA_Rep/Repair_Clamp_Loader"/>
</dbReference>
<gene>
    <name evidence="1" type="primary">dnaX_1</name>
    <name evidence="1" type="ORF">BW727_101725</name>
</gene>
<reference evidence="1 2" key="1">
    <citation type="journal article" date="2014" name="Int. J. Syst. Evol. Microbiol.">
        <title>Jeotgalibaca dankookensis gen. nov., sp. nov., a member of the family Carnobacteriaceae, isolated from seujeot (Korean traditional food).</title>
        <authorList>
            <person name="Lee D.G."/>
            <person name="Trujillo M.E."/>
            <person name="Kang H."/>
            <person name="Ahn T.Y."/>
        </authorList>
    </citation>
    <scope>NUCLEOTIDE SEQUENCE [LARGE SCALE GENOMIC DNA]</scope>
    <source>
        <strain evidence="1 2">EX-07</strain>
    </source>
</reference>
<dbReference type="STRING" id="708126.BW727_101725"/>
<keyword evidence="2" id="KW-1185">Reference proteome</keyword>
<dbReference type="AlphaFoldDB" id="A0A1S6IRI6"/>
<dbReference type="GO" id="GO:0008408">
    <property type="term" value="F:3'-5' exonuclease activity"/>
    <property type="evidence" value="ECO:0007669"/>
    <property type="project" value="InterPro"/>
</dbReference>
<dbReference type="InterPro" id="IPR027417">
    <property type="entry name" value="P-loop_NTPase"/>
</dbReference>
<dbReference type="InterPro" id="IPR004622">
    <property type="entry name" value="DNA_pol_HolB"/>
</dbReference>
<proteinExistence type="predicted"/>
<dbReference type="PANTHER" id="PTHR11669:SF8">
    <property type="entry name" value="DNA POLYMERASE III SUBUNIT DELTA"/>
    <property type="match status" value="1"/>
</dbReference>
<dbReference type="SUPFAM" id="SSF52540">
    <property type="entry name" value="P-loop containing nucleoside triphosphate hydrolases"/>
    <property type="match status" value="1"/>
</dbReference>
<dbReference type="RefSeq" id="WP_062471139.1">
    <property type="nucleotide sequence ID" value="NZ_BBYN01000027.1"/>
</dbReference>
<dbReference type="Gene3D" id="3.40.50.300">
    <property type="entry name" value="P-loop containing nucleotide triphosphate hydrolases"/>
    <property type="match status" value="1"/>
</dbReference>
<dbReference type="EC" id="2.7.7.7" evidence="1"/>
<protein>
    <submittedName>
        <fullName evidence="1">DNA polymerase III subunit tau</fullName>
        <ecNumber evidence="1">2.7.7.7</ecNumber>
    </submittedName>
</protein>
<evidence type="ECO:0000313" key="2">
    <source>
        <dbReference type="Proteomes" id="UP000188993"/>
    </source>
</evidence>
<organism evidence="1 2">
    <name type="scientific">Jeotgalibaca dankookensis</name>
    <dbReference type="NCBI Taxonomy" id="708126"/>
    <lineage>
        <taxon>Bacteria</taxon>
        <taxon>Bacillati</taxon>
        <taxon>Bacillota</taxon>
        <taxon>Bacilli</taxon>
        <taxon>Lactobacillales</taxon>
        <taxon>Carnobacteriaceae</taxon>
        <taxon>Jeotgalibaca</taxon>
    </lineage>
</organism>
<dbReference type="GO" id="GO:0006261">
    <property type="term" value="P:DNA-templated DNA replication"/>
    <property type="evidence" value="ECO:0007669"/>
    <property type="project" value="TreeGrafter"/>
</dbReference>
<dbReference type="GO" id="GO:0003887">
    <property type="term" value="F:DNA-directed DNA polymerase activity"/>
    <property type="evidence" value="ECO:0007669"/>
    <property type="project" value="UniProtKB-EC"/>
</dbReference>
<sequence>MKSDNRQPELEKLFAKSFLTNRLGHAYLFEGARGTGKKELAKWIAQTIFCEQPESGQPCGVCRNCRRMMEGNLPDLIEIEPDGQSIKVNQIRELKTEFSKSAVEGSKKVYIIDQAEKMTVSAANSLLTFLEDPSQDTYLFLLTTVKENILPTIRSRCQIIHFHSLKREMMEKVLREEGIKEENLGILATLTNDLDEAKNLASDDLFQELQNKVWKWFQLLMKKDSMAILFVATDLMPLMKDKVQVVLCLDLLLFHYRDSMHIAFNRLDVIIHQTRLKSYQEMKQDIKRITYQIEVILKAKQMLEANVQTQGVLESIAIQNQLVK</sequence>
<name>A0A1S6IRI6_9LACT</name>
<dbReference type="PANTHER" id="PTHR11669">
    <property type="entry name" value="REPLICATION FACTOR C / DNA POLYMERASE III GAMMA-TAU SUBUNIT"/>
    <property type="match status" value="1"/>
</dbReference>
<dbReference type="Proteomes" id="UP000188993">
    <property type="component" value="Chromosome"/>
</dbReference>
<keyword evidence="1" id="KW-0548">Nucleotidyltransferase</keyword>
<evidence type="ECO:0000313" key="1">
    <source>
        <dbReference type="EMBL" id="AQS54090.1"/>
    </source>
</evidence>
<dbReference type="KEGG" id="jda:BW727_101725"/>
<dbReference type="EMBL" id="CP019728">
    <property type="protein sequence ID" value="AQS54090.1"/>
    <property type="molecule type" value="Genomic_DNA"/>
</dbReference>
<accession>A0A1S6IRI6</accession>